<dbReference type="GO" id="GO:0016301">
    <property type="term" value="F:kinase activity"/>
    <property type="evidence" value="ECO:0007669"/>
    <property type="project" value="InterPro"/>
</dbReference>
<feature type="domain" description="Fido" evidence="1">
    <location>
        <begin position="8"/>
        <end position="127"/>
    </location>
</feature>
<evidence type="ECO:0000259" key="1">
    <source>
        <dbReference type="PROSITE" id="PS51459"/>
    </source>
</evidence>
<accession>A0A2W4W373</accession>
<dbReference type="SUPFAM" id="SSF140931">
    <property type="entry name" value="Fic-like"/>
    <property type="match status" value="1"/>
</dbReference>
<dbReference type="PANTHER" id="PTHR39426">
    <property type="entry name" value="HOMOLOGY TO DEATH-ON-CURING PROTEIN OF PHAGE P1"/>
    <property type="match status" value="1"/>
</dbReference>
<dbReference type="PANTHER" id="PTHR39426:SF1">
    <property type="entry name" value="HOMOLOGY TO DEATH-ON-CURING PROTEIN OF PHAGE P1"/>
    <property type="match status" value="1"/>
</dbReference>
<dbReference type="AlphaFoldDB" id="A0A2W4W373"/>
<dbReference type="Proteomes" id="UP000249467">
    <property type="component" value="Unassembled WGS sequence"/>
</dbReference>
<organism evidence="2 3">
    <name type="scientific">Pseudanabaena frigida</name>
    <dbReference type="NCBI Taxonomy" id="945775"/>
    <lineage>
        <taxon>Bacteria</taxon>
        <taxon>Bacillati</taxon>
        <taxon>Cyanobacteriota</taxon>
        <taxon>Cyanophyceae</taxon>
        <taxon>Pseudanabaenales</taxon>
        <taxon>Pseudanabaenaceae</taxon>
        <taxon>Pseudanabaena</taxon>
    </lineage>
</organism>
<evidence type="ECO:0000313" key="3">
    <source>
        <dbReference type="Proteomes" id="UP000249467"/>
    </source>
</evidence>
<reference evidence="2 3" key="2">
    <citation type="submission" date="2018-06" db="EMBL/GenBank/DDBJ databases">
        <title>Metagenomic assembly of (sub)arctic Cyanobacteria and their associated microbiome from non-axenic cultures.</title>
        <authorList>
            <person name="Baurain D."/>
        </authorList>
    </citation>
    <scope>NUCLEOTIDE SEQUENCE [LARGE SCALE GENOMIC DNA]</scope>
    <source>
        <strain evidence="2">ULC066bin1</strain>
    </source>
</reference>
<dbReference type="InterPro" id="IPR003812">
    <property type="entry name" value="Fido"/>
</dbReference>
<dbReference type="PROSITE" id="PS51459">
    <property type="entry name" value="FIDO"/>
    <property type="match status" value="1"/>
</dbReference>
<dbReference type="InterPro" id="IPR053737">
    <property type="entry name" value="Type_II_TA_Toxin"/>
</dbReference>
<comment type="caution">
    <text evidence="2">The sequence shown here is derived from an EMBL/GenBank/DDBJ whole genome shotgun (WGS) entry which is preliminary data.</text>
</comment>
<dbReference type="NCBIfam" id="TIGR01550">
    <property type="entry name" value="DOC_P1"/>
    <property type="match status" value="1"/>
</dbReference>
<proteinExistence type="predicted"/>
<gene>
    <name evidence="2" type="ORF">DCF19_15590</name>
</gene>
<dbReference type="EMBL" id="QBML01000021">
    <property type="protein sequence ID" value="PZO38892.1"/>
    <property type="molecule type" value="Genomic_DNA"/>
</dbReference>
<reference evidence="2 3" key="1">
    <citation type="submission" date="2018-04" db="EMBL/GenBank/DDBJ databases">
        <authorList>
            <person name="Go L.Y."/>
            <person name="Mitchell J.A."/>
        </authorList>
    </citation>
    <scope>NUCLEOTIDE SEQUENCE [LARGE SCALE GENOMIC DNA]</scope>
    <source>
        <strain evidence="2">ULC066bin1</strain>
    </source>
</reference>
<dbReference type="Gene3D" id="1.20.120.1870">
    <property type="entry name" value="Fic/DOC protein, Fido domain"/>
    <property type="match status" value="1"/>
</dbReference>
<evidence type="ECO:0000313" key="2">
    <source>
        <dbReference type="EMBL" id="PZO38892.1"/>
    </source>
</evidence>
<name>A0A2W4W373_9CYAN</name>
<dbReference type="InterPro" id="IPR006440">
    <property type="entry name" value="Doc"/>
</dbReference>
<sequence length="147" mass="17090">MSKQFFYFNIRYTIDLHDWIISNSGGLAGINNLGLLESPLEHIQNDLYYPKFEDKLTHLVFSINKSHAFVDGNKRSSIELGCYFLKINGYDYIVEKFVLEMENVAVWVAEGKINKDLLREIIKSLIYEDDYSESLKLEILIAISKEL</sequence>
<dbReference type="InterPro" id="IPR036597">
    <property type="entry name" value="Fido-like_dom_sf"/>
</dbReference>
<protein>
    <submittedName>
        <fullName evidence="2">Type II toxin-antitoxin system death-on-curing family toxin</fullName>
    </submittedName>
</protein>
<dbReference type="Pfam" id="PF02661">
    <property type="entry name" value="Fic"/>
    <property type="match status" value="1"/>
</dbReference>